<sequence length="130" mass="14593">MHVPAHPRELMNGDCIIRTHHLETLPKANIALIIFAFPAAPSSSKRPPHSRAGFREAVSSSSSMPARRTWAFYIWTRSICRSPALLQLGAKCWYSDARRAFVVRLENADEATMDELDAYESLAPSRREPG</sequence>
<dbReference type="AlphaFoldDB" id="A0A6A6WHB8"/>
<reference evidence="2" key="1">
    <citation type="journal article" date="2020" name="Stud. Mycol.">
        <title>101 Dothideomycetes genomes: a test case for predicting lifestyles and emergence of pathogens.</title>
        <authorList>
            <person name="Haridas S."/>
            <person name="Albert R."/>
            <person name="Binder M."/>
            <person name="Bloem J."/>
            <person name="Labutti K."/>
            <person name="Salamov A."/>
            <person name="Andreopoulos B."/>
            <person name="Baker S."/>
            <person name="Barry K."/>
            <person name="Bills G."/>
            <person name="Bluhm B."/>
            <person name="Cannon C."/>
            <person name="Castanera R."/>
            <person name="Culley D."/>
            <person name="Daum C."/>
            <person name="Ezra D."/>
            <person name="Gonzalez J."/>
            <person name="Henrissat B."/>
            <person name="Kuo A."/>
            <person name="Liang C."/>
            <person name="Lipzen A."/>
            <person name="Lutzoni F."/>
            <person name="Magnuson J."/>
            <person name="Mondo S."/>
            <person name="Nolan M."/>
            <person name="Ohm R."/>
            <person name="Pangilinan J."/>
            <person name="Park H.-J."/>
            <person name="Ramirez L."/>
            <person name="Alfaro M."/>
            <person name="Sun H."/>
            <person name="Tritt A."/>
            <person name="Yoshinaga Y."/>
            <person name="Zwiers L.-H."/>
            <person name="Turgeon B."/>
            <person name="Goodwin S."/>
            <person name="Spatafora J."/>
            <person name="Crous P."/>
            <person name="Grigoriev I."/>
        </authorList>
    </citation>
    <scope>NUCLEOTIDE SEQUENCE</scope>
    <source>
        <strain evidence="2">CBS 121739</strain>
    </source>
</reference>
<organism evidence="2 3">
    <name type="scientific">Pseudovirgaria hyperparasitica</name>
    <dbReference type="NCBI Taxonomy" id="470096"/>
    <lineage>
        <taxon>Eukaryota</taxon>
        <taxon>Fungi</taxon>
        <taxon>Dikarya</taxon>
        <taxon>Ascomycota</taxon>
        <taxon>Pezizomycotina</taxon>
        <taxon>Dothideomycetes</taxon>
        <taxon>Dothideomycetes incertae sedis</taxon>
        <taxon>Acrospermales</taxon>
        <taxon>Acrospermaceae</taxon>
        <taxon>Pseudovirgaria</taxon>
    </lineage>
</organism>
<accession>A0A6A6WHB8</accession>
<keyword evidence="3" id="KW-1185">Reference proteome</keyword>
<evidence type="ECO:0000256" key="1">
    <source>
        <dbReference type="SAM" id="MobiDB-lite"/>
    </source>
</evidence>
<protein>
    <submittedName>
        <fullName evidence="2">Uncharacterized protein</fullName>
    </submittedName>
</protein>
<dbReference type="Proteomes" id="UP000799437">
    <property type="component" value="Unassembled WGS sequence"/>
</dbReference>
<dbReference type="OrthoDB" id="4487429at2759"/>
<name>A0A6A6WHB8_9PEZI</name>
<gene>
    <name evidence="2" type="ORF">EJ05DRAFT_508645</name>
</gene>
<feature type="region of interest" description="Disordered" evidence="1">
    <location>
        <begin position="41"/>
        <end position="63"/>
    </location>
</feature>
<proteinExistence type="predicted"/>
<dbReference type="EMBL" id="ML996567">
    <property type="protein sequence ID" value="KAF2761485.1"/>
    <property type="molecule type" value="Genomic_DNA"/>
</dbReference>
<evidence type="ECO:0000313" key="2">
    <source>
        <dbReference type="EMBL" id="KAF2761485.1"/>
    </source>
</evidence>
<dbReference type="RefSeq" id="XP_033603936.1">
    <property type="nucleotide sequence ID" value="XM_033748022.1"/>
</dbReference>
<dbReference type="GeneID" id="54489076"/>
<evidence type="ECO:0000313" key="3">
    <source>
        <dbReference type="Proteomes" id="UP000799437"/>
    </source>
</evidence>